<name>A0A809RVA4_9PROT</name>
<dbReference type="GO" id="GO:0005886">
    <property type="term" value="C:plasma membrane"/>
    <property type="evidence" value="ECO:0007669"/>
    <property type="project" value="UniProtKB-SubCell"/>
</dbReference>
<feature type="transmembrane region" description="Helical" evidence="8">
    <location>
        <begin position="121"/>
        <end position="138"/>
    </location>
</feature>
<evidence type="ECO:0000256" key="3">
    <source>
        <dbReference type="ARBA" id="ARBA00022676"/>
    </source>
</evidence>
<feature type="transmembrane region" description="Helical" evidence="8">
    <location>
        <begin position="96"/>
        <end position="115"/>
    </location>
</feature>
<sequence length="541" mass="58715">MPLPRLPFAFPPRGVVLIVLCALYLLPGLVGHDPWKGDDATHFGVAYSMFEGGHWLLPSLAGEPWLDTPPLYHWTAALLGWLFGFLLPLHDAARLASGLFAGIMVASLAGAARHLIGQEAARGAALIAIGCLGLLVHVHESQPAITFLAAAAALYYGLALLPLHPLRGGAVAGAALGLGFLAAGLSALITLGPLLMLLPLISPHLRTPQAARGMIAALALAAPLTLSWPLALYWLEPAAFGAWWAHEVTELQAGAQAPRTLWNFIKMLSWFAWPALPLALWTLWRERHRLREPRNLIPLVSFVIFLVVQSAFSEPRSLNALPLLPPLVLLAAPATLSLRRGAANAFDWFGMMTFTLLAGLIWLGWLAMVAGVPPRIANNFARLEPGFVAVFSPAAFAASLGLTFAWLWLIFKSPRSPQRGTAHWAAGVTLCWGLLMALWLPLIDYDRSYRGMTASLKAALPKDAGCIGSRGLGSSQRAAFHYFAGIKTMREGRRAAFTCQLFLVQGAAQKEVLPHGTGWRKIWEGGRPSDRNERFRLYARK</sequence>
<dbReference type="PANTHER" id="PTHR33908:SF11">
    <property type="entry name" value="MEMBRANE PROTEIN"/>
    <property type="match status" value="1"/>
</dbReference>
<reference evidence="9" key="1">
    <citation type="journal article" name="DNA Res.">
        <title>The physiological potential of anammox bacteria as revealed by their core genome structure.</title>
        <authorList>
            <person name="Okubo T."/>
            <person name="Toyoda A."/>
            <person name="Fukuhara K."/>
            <person name="Uchiyama I."/>
            <person name="Harigaya Y."/>
            <person name="Kuroiwa M."/>
            <person name="Suzuki T."/>
            <person name="Murakami Y."/>
            <person name="Suwa Y."/>
            <person name="Takami H."/>
        </authorList>
    </citation>
    <scope>NUCLEOTIDE SEQUENCE</scope>
    <source>
        <strain evidence="9">317325-3</strain>
    </source>
</reference>
<evidence type="ECO:0000256" key="1">
    <source>
        <dbReference type="ARBA" id="ARBA00004651"/>
    </source>
</evidence>
<evidence type="ECO:0000256" key="8">
    <source>
        <dbReference type="SAM" id="Phobius"/>
    </source>
</evidence>
<evidence type="ECO:0000313" key="9">
    <source>
        <dbReference type="EMBL" id="BBO20337.1"/>
    </source>
</evidence>
<feature type="transmembrane region" description="Helical" evidence="8">
    <location>
        <begin position="71"/>
        <end position="89"/>
    </location>
</feature>
<organism evidence="9 10">
    <name type="scientific">Candidatus Desulfobacillus denitrificans</name>
    <dbReference type="NCBI Taxonomy" id="2608985"/>
    <lineage>
        <taxon>Bacteria</taxon>
        <taxon>Pseudomonadati</taxon>
        <taxon>Pseudomonadota</taxon>
        <taxon>Betaproteobacteria</taxon>
        <taxon>Candidatus Desulfobacillus</taxon>
    </lineage>
</organism>
<proteinExistence type="predicted"/>
<evidence type="ECO:0000256" key="2">
    <source>
        <dbReference type="ARBA" id="ARBA00022475"/>
    </source>
</evidence>
<dbReference type="GO" id="GO:0009103">
    <property type="term" value="P:lipopolysaccharide biosynthetic process"/>
    <property type="evidence" value="ECO:0007669"/>
    <property type="project" value="UniProtKB-ARBA"/>
</dbReference>
<dbReference type="Proteomes" id="UP000662914">
    <property type="component" value="Chromosome"/>
</dbReference>
<feature type="transmembrane region" description="Helical" evidence="8">
    <location>
        <begin position="296"/>
        <end position="312"/>
    </location>
</feature>
<keyword evidence="4" id="KW-0808">Transferase</keyword>
<keyword evidence="3" id="KW-0328">Glycosyltransferase</keyword>
<evidence type="ECO:0000313" key="10">
    <source>
        <dbReference type="Proteomes" id="UP000662914"/>
    </source>
</evidence>
<keyword evidence="6 8" id="KW-1133">Transmembrane helix</keyword>
<dbReference type="InterPro" id="IPR050297">
    <property type="entry name" value="LipidA_mod_glycosyltrf_83"/>
</dbReference>
<dbReference type="EMBL" id="AP021857">
    <property type="protein sequence ID" value="BBO20337.1"/>
    <property type="molecule type" value="Genomic_DNA"/>
</dbReference>
<keyword evidence="5 8" id="KW-0812">Transmembrane</keyword>
<evidence type="ECO:0000256" key="5">
    <source>
        <dbReference type="ARBA" id="ARBA00022692"/>
    </source>
</evidence>
<dbReference type="AlphaFoldDB" id="A0A809RVA4"/>
<feature type="transmembrane region" description="Helical" evidence="8">
    <location>
        <begin position="145"/>
        <end position="163"/>
    </location>
</feature>
<dbReference type="GO" id="GO:0016763">
    <property type="term" value="F:pentosyltransferase activity"/>
    <property type="evidence" value="ECO:0007669"/>
    <property type="project" value="TreeGrafter"/>
</dbReference>
<dbReference type="PANTHER" id="PTHR33908">
    <property type="entry name" value="MANNOSYLTRANSFERASE YKCB-RELATED"/>
    <property type="match status" value="1"/>
</dbReference>
<accession>A0A809RVA4</accession>
<keyword evidence="2" id="KW-1003">Cell membrane</keyword>
<evidence type="ECO:0000256" key="4">
    <source>
        <dbReference type="ARBA" id="ARBA00022679"/>
    </source>
</evidence>
<gene>
    <name evidence="9" type="ORF">DSYM_10360</name>
</gene>
<evidence type="ECO:0000256" key="6">
    <source>
        <dbReference type="ARBA" id="ARBA00022989"/>
    </source>
</evidence>
<evidence type="ECO:0008006" key="11">
    <source>
        <dbReference type="Google" id="ProtNLM"/>
    </source>
</evidence>
<protein>
    <recommendedName>
        <fullName evidence="11">Glycosyltransferase RgtA/B/C/D-like domain-containing protein</fullName>
    </recommendedName>
</protein>
<feature type="transmembrane region" description="Helical" evidence="8">
    <location>
        <begin position="348"/>
        <end position="367"/>
    </location>
</feature>
<keyword evidence="7 8" id="KW-0472">Membrane</keyword>
<dbReference type="KEGG" id="ddz:DSYM_10360"/>
<feature type="transmembrane region" description="Helical" evidence="8">
    <location>
        <begin position="423"/>
        <end position="442"/>
    </location>
</feature>
<feature type="transmembrane region" description="Helical" evidence="8">
    <location>
        <begin position="387"/>
        <end position="411"/>
    </location>
</feature>
<feature type="transmembrane region" description="Helical" evidence="8">
    <location>
        <begin position="175"/>
        <end position="201"/>
    </location>
</feature>
<feature type="transmembrane region" description="Helical" evidence="8">
    <location>
        <begin position="213"/>
        <end position="235"/>
    </location>
</feature>
<comment type="subcellular location">
    <subcellularLocation>
        <location evidence="1">Cell membrane</location>
        <topology evidence="1">Multi-pass membrane protein</topology>
    </subcellularLocation>
</comment>
<evidence type="ECO:0000256" key="7">
    <source>
        <dbReference type="ARBA" id="ARBA00023136"/>
    </source>
</evidence>
<feature type="transmembrane region" description="Helical" evidence="8">
    <location>
        <begin position="267"/>
        <end position="284"/>
    </location>
</feature>